<name>A0A1L3LPI4_9HYPH</name>
<evidence type="ECO:0000313" key="1">
    <source>
        <dbReference type="EMBL" id="APG91999.1"/>
    </source>
</evidence>
<dbReference type="STRING" id="194963.SAMCFNEI73_Ch2723"/>
<keyword evidence="2" id="KW-1185">Reference proteome</keyword>
<dbReference type="EMBL" id="CP013107">
    <property type="protein sequence ID" value="APG91999.1"/>
    <property type="molecule type" value="Genomic_DNA"/>
</dbReference>
<gene>
    <name evidence="1" type="ORF">SAMCFNEI73_Ch2723</name>
</gene>
<dbReference type="AlphaFoldDB" id="A0A1L3LPI4"/>
<proteinExistence type="predicted"/>
<dbReference type="Proteomes" id="UP000182306">
    <property type="component" value="Chromosome"/>
</dbReference>
<organism evidence="1 2">
    <name type="scientific">Sinorhizobium americanum</name>
    <dbReference type="NCBI Taxonomy" id="194963"/>
    <lineage>
        <taxon>Bacteria</taxon>
        <taxon>Pseudomonadati</taxon>
        <taxon>Pseudomonadota</taxon>
        <taxon>Alphaproteobacteria</taxon>
        <taxon>Hyphomicrobiales</taxon>
        <taxon>Rhizobiaceae</taxon>
        <taxon>Sinorhizobium/Ensifer group</taxon>
        <taxon>Sinorhizobium</taxon>
    </lineage>
</organism>
<accession>A0A1L3LPI4</accession>
<protein>
    <submittedName>
        <fullName evidence="1">Uncharacterized protein</fullName>
    </submittedName>
</protein>
<evidence type="ECO:0000313" key="2">
    <source>
        <dbReference type="Proteomes" id="UP000182306"/>
    </source>
</evidence>
<sequence length="72" mass="8032">MSVGFEVHSWRLPLTLALSPRAGRGDERLAVLHLAKRRKDDGATASLLPALRGEGAGRRMRGDFFERDHRHG</sequence>
<dbReference type="KEGG" id="same:SAMCFNEI73_Ch2723"/>
<reference evidence="1 2" key="1">
    <citation type="submission" date="2015-10" db="EMBL/GenBank/DDBJ databases">
        <title>Genomic differences between typical nodule nitrogen-fixing rhizobial strains and those coming from bean seeds.</title>
        <authorList>
            <person name="Peralta H."/>
            <person name="Aguilar-Vera A."/>
            <person name="Diaz R."/>
            <person name="Mora Y."/>
            <person name="Martinez-Batallar G."/>
            <person name="Salazar E."/>
            <person name="Vargas-Lagunas C."/>
            <person name="Encarnacion S."/>
            <person name="Girard L."/>
            <person name="Mora J."/>
        </authorList>
    </citation>
    <scope>NUCLEOTIDE SEQUENCE [LARGE SCALE GENOMIC DNA]</scope>
    <source>
        <strain evidence="1 2">CFNEI 73</strain>
    </source>
</reference>